<comment type="caution">
    <text evidence="1">The sequence shown here is derived from an EMBL/GenBank/DDBJ whole genome shotgun (WGS) entry which is preliminary data.</text>
</comment>
<gene>
    <name evidence="1" type="ORF">MENTE1834_LOCUS40784</name>
</gene>
<evidence type="ECO:0000313" key="2">
    <source>
        <dbReference type="Proteomes" id="UP001497535"/>
    </source>
</evidence>
<evidence type="ECO:0000313" key="1">
    <source>
        <dbReference type="EMBL" id="CAK5094888.1"/>
    </source>
</evidence>
<keyword evidence="2" id="KW-1185">Reference proteome</keyword>
<sequence length="67" mass="7831">MKGKLLLKFWIRSGGFAFLDQGWGFRLLSCSAEFRGGAVSPVFFRVSPSYCFVFRLFWCFVFRLSLF</sequence>
<reference evidence="1" key="1">
    <citation type="submission" date="2023-11" db="EMBL/GenBank/DDBJ databases">
        <authorList>
            <person name="Poullet M."/>
        </authorList>
    </citation>
    <scope>NUCLEOTIDE SEQUENCE</scope>
    <source>
        <strain evidence="1">E1834</strain>
    </source>
</reference>
<proteinExistence type="predicted"/>
<dbReference type="Proteomes" id="UP001497535">
    <property type="component" value="Unassembled WGS sequence"/>
</dbReference>
<dbReference type="EMBL" id="CAVMJV010000097">
    <property type="protein sequence ID" value="CAK5094888.1"/>
    <property type="molecule type" value="Genomic_DNA"/>
</dbReference>
<name>A0ACB1ANA0_MELEN</name>
<accession>A0ACB1ANA0</accession>
<protein>
    <submittedName>
        <fullName evidence="1">Uncharacterized protein</fullName>
    </submittedName>
</protein>
<organism evidence="1 2">
    <name type="scientific">Meloidogyne enterolobii</name>
    <name type="common">Root-knot nematode worm</name>
    <name type="synonym">Meloidogyne mayaguensis</name>
    <dbReference type="NCBI Taxonomy" id="390850"/>
    <lineage>
        <taxon>Eukaryota</taxon>
        <taxon>Metazoa</taxon>
        <taxon>Ecdysozoa</taxon>
        <taxon>Nematoda</taxon>
        <taxon>Chromadorea</taxon>
        <taxon>Rhabditida</taxon>
        <taxon>Tylenchina</taxon>
        <taxon>Tylenchomorpha</taxon>
        <taxon>Tylenchoidea</taxon>
        <taxon>Meloidogynidae</taxon>
        <taxon>Meloidogyninae</taxon>
        <taxon>Meloidogyne</taxon>
    </lineage>
</organism>